<dbReference type="AlphaFoldDB" id="A0A916NKL5"/>
<dbReference type="RefSeq" id="WP_218094768.1">
    <property type="nucleotide sequence ID" value="NZ_CAJVAS010000033.1"/>
</dbReference>
<feature type="active site" description="Proton donor/acceptor" evidence="3">
    <location>
        <position position="83"/>
    </location>
</feature>
<evidence type="ECO:0000256" key="2">
    <source>
        <dbReference type="ARBA" id="ARBA00023235"/>
    </source>
</evidence>
<dbReference type="Proteomes" id="UP000693672">
    <property type="component" value="Unassembled WGS sequence"/>
</dbReference>
<evidence type="ECO:0000256" key="1">
    <source>
        <dbReference type="ARBA" id="ARBA00023152"/>
    </source>
</evidence>
<evidence type="ECO:0000256" key="4">
    <source>
        <dbReference type="PIRSR" id="PIRSR613078-2"/>
    </source>
</evidence>
<gene>
    <name evidence="5" type="primary">pspA_4</name>
    <name evidence="5" type="ORF">PAESOLCIP111_05050</name>
</gene>
<organism evidence="5 6">
    <name type="scientific">Paenibacillus solanacearum</name>
    <dbReference type="NCBI Taxonomy" id="2048548"/>
    <lineage>
        <taxon>Bacteria</taxon>
        <taxon>Bacillati</taxon>
        <taxon>Bacillota</taxon>
        <taxon>Bacilli</taxon>
        <taxon>Bacillales</taxon>
        <taxon>Paenibacillaceae</taxon>
        <taxon>Paenibacillus</taxon>
    </lineage>
</organism>
<accession>A0A916NKL5</accession>
<feature type="active site" description="Tele-phosphohistidine intermediate" evidence="3">
    <location>
        <position position="9"/>
    </location>
</feature>
<name>A0A916NKL5_9BACL</name>
<evidence type="ECO:0000313" key="5">
    <source>
        <dbReference type="EMBL" id="CAG7645924.1"/>
    </source>
</evidence>
<dbReference type="InterPro" id="IPR001345">
    <property type="entry name" value="PG/BPGM_mutase_AS"/>
</dbReference>
<dbReference type="CDD" id="cd07067">
    <property type="entry name" value="HP_PGM_like"/>
    <property type="match status" value="1"/>
</dbReference>
<dbReference type="PANTHER" id="PTHR48100:SF1">
    <property type="entry name" value="HISTIDINE PHOSPHATASE FAMILY PROTEIN-RELATED"/>
    <property type="match status" value="1"/>
</dbReference>
<dbReference type="EC" id="3.1.3.3" evidence="5"/>
<dbReference type="PANTHER" id="PTHR48100">
    <property type="entry name" value="BROAD-SPECIFICITY PHOSPHATASE YOR283W-RELATED"/>
    <property type="match status" value="1"/>
</dbReference>
<dbReference type="PIRSF" id="PIRSF000709">
    <property type="entry name" value="6PFK_2-Ptase"/>
    <property type="match status" value="1"/>
</dbReference>
<keyword evidence="2" id="KW-0413">Isomerase</keyword>
<sequence>MTRFYIMRHGQTEWNRDHNRYCGRSDIDLSAQGREQAEQAARYLRGTPIDRVMASDLRRAVQTAEPAAAQRGLPVEQDERVTEIDFGLWDGLHYPNIVAQYPEAWQRWYEDPEQASAGGTGETAAQVFDRMNRFFADTAQKHPEENILVVSHSTSIRIYMAGMLSIPFRNYRLLAKANTALTVLETSQEGMRLLHYNVIPSEAPFL</sequence>
<dbReference type="GO" id="GO:0016791">
    <property type="term" value="F:phosphatase activity"/>
    <property type="evidence" value="ECO:0007669"/>
    <property type="project" value="TreeGrafter"/>
</dbReference>
<dbReference type="InterPro" id="IPR013078">
    <property type="entry name" value="His_Pase_superF_clade-1"/>
</dbReference>
<keyword evidence="6" id="KW-1185">Reference proteome</keyword>
<keyword evidence="1" id="KW-0324">Glycolysis</keyword>
<feature type="binding site" evidence="4">
    <location>
        <begin position="8"/>
        <end position="15"/>
    </location>
    <ligand>
        <name>substrate</name>
    </ligand>
</feature>
<reference evidence="5" key="1">
    <citation type="submission" date="2021-06" db="EMBL/GenBank/DDBJ databases">
        <authorList>
            <person name="Criscuolo A."/>
        </authorList>
    </citation>
    <scope>NUCLEOTIDE SEQUENCE</scope>
    <source>
        <strain evidence="5">CIP111600</strain>
    </source>
</reference>
<dbReference type="SMART" id="SM00855">
    <property type="entry name" value="PGAM"/>
    <property type="match status" value="1"/>
</dbReference>
<protein>
    <submittedName>
        <fullName evidence="5">Phosphoserine phosphatase 1</fullName>
        <ecNumber evidence="5">3.1.3.3</ecNumber>
    </submittedName>
</protein>
<dbReference type="EMBL" id="CAJVAS010000033">
    <property type="protein sequence ID" value="CAG7645924.1"/>
    <property type="molecule type" value="Genomic_DNA"/>
</dbReference>
<feature type="binding site" evidence="4">
    <location>
        <position position="59"/>
    </location>
    <ligand>
        <name>substrate</name>
    </ligand>
</feature>
<keyword evidence="5" id="KW-0378">Hydrolase</keyword>
<evidence type="ECO:0000256" key="3">
    <source>
        <dbReference type="PIRSR" id="PIRSR613078-1"/>
    </source>
</evidence>
<proteinExistence type="predicted"/>
<dbReference type="GO" id="GO:0005737">
    <property type="term" value="C:cytoplasm"/>
    <property type="evidence" value="ECO:0007669"/>
    <property type="project" value="TreeGrafter"/>
</dbReference>
<dbReference type="Pfam" id="PF00300">
    <property type="entry name" value="His_Phos_1"/>
    <property type="match status" value="1"/>
</dbReference>
<dbReference type="PROSITE" id="PS00175">
    <property type="entry name" value="PG_MUTASE"/>
    <property type="match status" value="1"/>
</dbReference>
<dbReference type="InterPro" id="IPR050275">
    <property type="entry name" value="PGM_Phosphatase"/>
</dbReference>
<evidence type="ECO:0000313" key="6">
    <source>
        <dbReference type="Proteomes" id="UP000693672"/>
    </source>
</evidence>
<comment type="caution">
    <text evidence="5">The sequence shown here is derived from an EMBL/GenBank/DDBJ whole genome shotgun (WGS) entry which is preliminary data.</text>
</comment>